<dbReference type="OrthoDB" id="6627605at2759"/>
<reference evidence="1 2" key="1">
    <citation type="submission" date="2019-08" db="EMBL/GenBank/DDBJ databases">
        <authorList>
            <person name="Alioto T."/>
            <person name="Alioto T."/>
            <person name="Gomez Garrido J."/>
        </authorList>
    </citation>
    <scope>NUCLEOTIDE SEQUENCE [LARGE SCALE GENOMIC DNA]</scope>
</reference>
<protein>
    <submittedName>
        <fullName evidence="1">Uncharacterized protein</fullName>
    </submittedName>
</protein>
<dbReference type="EMBL" id="CABPRJ010001931">
    <property type="protein sequence ID" value="VVC41910.1"/>
    <property type="molecule type" value="Genomic_DNA"/>
</dbReference>
<dbReference type="Proteomes" id="UP000325440">
    <property type="component" value="Unassembled WGS sequence"/>
</dbReference>
<organism evidence="1 2">
    <name type="scientific">Cinara cedri</name>
    <dbReference type="NCBI Taxonomy" id="506608"/>
    <lineage>
        <taxon>Eukaryota</taxon>
        <taxon>Metazoa</taxon>
        <taxon>Ecdysozoa</taxon>
        <taxon>Arthropoda</taxon>
        <taxon>Hexapoda</taxon>
        <taxon>Insecta</taxon>
        <taxon>Pterygota</taxon>
        <taxon>Neoptera</taxon>
        <taxon>Paraneoptera</taxon>
        <taxon>Hemiptera</taxon>
        <taxon>Sternorrhyncha</taxon>
        <taxon>Aphidomorpha</taxon>
        <taxon>Aphidoidea</taxon>
        <taxon>Aphididae</taxon>
        <taxon>Lachninae</taxon>
        <taxon>Cinara</taxon>
    </lineage>
</organism>
<proteinExistence type="predicted"/>
<sequence>MLDDLKLISITTANHLWTANLRGYLMYEIRLSGLCMLILRRKKVDELNLAEKIVDAFGKNKRILEFLVD</sequence>
<name>A0A5E4NKC9_9HEMI</name>
<evidence type="ECO:0000313" key="1">
    <source>
        <dbReference type="EMBL" id="VVC41910.1"/>
    </source>
</evidence>
<dbReference type="AlphaFoldDB" id="A0A5E4NKC9"/>
<evidence type="ECO:0000313" key="2">
    <source>
        <dbReference type="Proteomes" id="UP000325440"/>
    </source>
</evidence>
<keyword evidence="2" id="KW-1185">Reference proteome</keyword>
<gene>
    <name evidence="1" type="ORF">CINCED_3A004258</name>
</gene>
<accession>A0A5E4NKC9</accession>